<sequence length="445" mass="48690">MNISVSASARNTFFSANASSDFTDAYSFSSDSITWMVSLNAKYGEREIFNERIKTDYAPLLKEPVELANRCGDEIVSLESRSATVAAIFTASNFRESRERALNVNLTAETGAGLGWDGRFSSSYRNFVKTASAGGRADVDVWLIGGDGTKKVGALIRDFSDIDEVSRVLSDQIQTLNFYTAKATSFKTTSLKRYGWKGEQLAVSRIDSSLEDYYSLYKDAKALKQRAYEIISSDSSGRVRLSSSQRDSMRGLLMSSDLVMQRLIDAAEACRKDATKCVASTTFELPVASWPKLDPVGRMTLQSNHTKCRAAAVIAIPEVKFYCDQVATFQVIGRWADVVSVEAIDRDGTSFPVTLGPPVGLPALYAQAKRESNDTISEAEFCELTIGEWCEDVASAAKRGWSAKSVALSAKFGSTDNASEGLRRTLSAIFRTQGGDSEVRAVFMQ</sequence>
<dbReference type="RefSeq" id="WP_340368242.1">
    <property type="nucleotide sequence ID" value="NZ_JBBKZV010000056.1"/>
</dbReference>
<dbReference type="EMBL" id="JBBKZV010000056">
    <property type="protein sequence ID" value="MEJ8827213.1"/>
    <property type="molecule type" value="Genomic_DNA"/>
</dbReference>
<comment type="caution">
    <text evidence="1">The sequence shown here is derived from an EMBL/GenBank/DDBJ whole genome shotgun (WGS) entry which is preliminary data.</text>
</comment>
<evidence type="ECO:0000313" key="2">
    <source>
        <dbReference type="Proteomes" id="UP001363010"/>
    </source>
</evidence>
<keyword evidence="2" id="KW-1185">Reference proteome</keyword>
<gene>
    <name evidence="1" type="ORF">WKW80_35405</name>
</gene>
<protein>
    <submittedName>
        <fullName evidence="1">Uncharacterized protein</fullName>
    </submittedName>
</protein>
<reference evidence="1 2" key="1">
    <citation type="submission" date="2024-03" db="EMBL/GenBank/DDBJ databases">
        <title>Novel species of the genus Variovorax.</title>
        <authorList>
            <person name="Liu Q."/>
            <person name="Xin Y.-H."/>
        </authorList>
    </citation>
    <scope>NUCLEOTIDE SEQUENCE [LARGE SCALE GENOMIC DNA]</scope>
    <source>
        <strain evidence="1 2">KACC 18501</strain>
    </source>
</reference>
<name>A0ABU8WBB2_9BURK</name>
<proteinExistence type="predicted"/>
<dbReference type="Proteomes" id="UP001363010">
    <property type="component" value="Unassembled WGS sequence"/>
</dbReference>
<organism evidence="1 2">
    <name type="scientific">Variovorax humicola</name>
    <dbReference type="NCBI Taxonomy" id="1769758"/>
    <lineage>
        <taxon>Bacteria</taxon>
        <taxon>Pseudomonadati</taxon>
        <taxon>Pseudomonadota</taxon>
        <taxon>Betaproteobacteria</taxon>
        <taxon>Burkholderiales</taxon>
        <taxon>Comamonadaceae</taxon>
        <taxon>Variovorax</taxon>
    </lineage>
</organism>
<evidence type="ECO:0000313" key="1">
    <source>
        <dbReference type="EMBL" id="MEJ8827213.1"/>
    </source>
</evidence>
<accession>A0ABU8WBB2</accession>